<dbReference type="AlphaFoldDB" id="R7TVC6"/>
<name>R7TVC6_CAPTE</name>
<dbReference type="EnsemblMetazoa" id="CapteT226260">
    <property type="protein sequence ID" value="CapteP226260"/>
    <property type="gene ID" value="CapteG226260"/>
</dbReference>
<evidence type="ECO:0000256" key="3">
    <source>
        <dbReference type="SAM" id="Phobius"/>
    </source>
</evidence>
<feature type="domain" description="SUEL-type lectin" evidence="5">
    <location>
        <begin position="61"/>
        <end position="153"/>
    </location>
</feature>
<gene>
    <name evidence="6" type="ORF">CAPTEDRAFT_226260</name>
</gene>
<evidence type="ECO:0000256" key="1">
    <source>
        <dbReference type="ARBA" id="ARBA00022734"/>
    </source>
</evidence>
<evidence type="ECO:0000313" key="7">
    <source>
        <dbReference type="EnsemblMetazoa" id="CapteP226260"/>
    </source>
</evidence>
<keyword evidence="4" id="KW-0732">Signal</keyword>
<keyword evidence="3" id="KW-0472">Membrane</keyword>
<dbReference type="GO" id="GO:0030246">
    <property type="term" value="F:carbohydrate binding"/>
    <property type="evidence" value="ECO:0007669"/>
    <property type="project" value="UniProtKB-KW"/>
</dbReference>
<dbReference type="HOGENOM" id="CLU_742373_0_0_1"/>
<dbReference type="Proteomes" id="UP000014760">
    <property type="component" value="Unassembled WGS sequence"/>
</dbReference>
<sequence>MCRFVWTVALVLVVMDHCQDQKECRVLASAKTFAPDPCPGTSKYLQVAYQCRPNEFRSRVACENEELVLRCSRSERLAVYSAMFGRSQRGEHRNECPGQSAYDAECHEECALQTVMRACHGKRRCNLLATEQVFGNPCHEETSKYLSVVYTCVPRRILKANPDQFFAAFCNEGSTSVVPSLATEASTVVFSTTVNYSVTTYPGGIGDPSTTIEPEISASGEKINGFITDWIATWRFIAANQEKFILYTVMSLLIGLVLLLLVIIFVLVVQRHKAEKQAKLDISEPIANSTAAAESPALPPPETSLLLEDSSESNIEMLSFHQSNSLRRPPLSHAHHNSLDHNGQYPRGGSPFYNNTFRSDTAHRNYFYT</sequence>
<evidence type="ECO:0000313" key="8">
    <source>
        <dbReference type="Proteomes" id="UP000014760"/>
    </source>
</evidence>
<feature type="domain" description="SUEL-type lectin" evidence="5">
    <location>
        <begin position="1"/>
        <end position="52"/>
    </location>
</feature>
<evidence type="ECO:0000256" key="2">
    <source>
        <dbReference type="ARBA" id="ARBA00022737"/>
    </source>
</evidence>
<feature type="signal peptide" evidence="4">
    <location>
        <begin position="1"/>
        <end position="20"/>
    </location>
</feature>
<reference evidence="8" key="1">
    <citation type="submission" date="2012-12" db="EMBL/GenBank/DDBJ databases">
        <authorList>
            <person name="Hellsten U."/>
            <person name="Grimwood J."/>
            <person name="Chapman J.A."/>
            <person name="Shapiro H."/>
            <person name="Aerts A."/>
            <person name="Otillar R.P."/>
            <person name="Terry A.Y."/>
            <person name="Boore J.L."/>
            <person name="Simakov O."/>
            <person name="Marletaz F."/>
            <person name="Cho S.-J."/>
            <person name="Edsinger-Gonzales E."/>
            <person name="Havlak P."/>
            <person name="Kuo D.-H."/>
            <person name="Larsson T."/>
            <person name="Lv J."/>
            <person name="Arendt D."/>
            <person name="Savage R."/>
            <person name="Osoegawa K."/>
            <person name="de Jong P."/>
            <person name="Lindberg D.R."/>
            <person name="Seaver E.C."/>
            <person name="Weisblat D.A."/>
            <person name="Putnam N.H."/>
            <person name="Grigoriev I.V."/>
            <person name="Rokhsar D.S."/>
        </authorList>
    </citation>
    <scope>NUCLEOTIDE SEQUENCE</scope>
    <source>
        <strain evidence="8">I ESC-2004</strain>
    </source>
</reference>
<keyword evidence="8" id="KW-1185">Reference proteome</keyword>
<keyword evidence="1" id="KW-0430">Lectin</keyword>
<dbReference type="CDD" id="cd22829">
    <property type="entry name" value="Gal_Rha_Lectin_EVA1_EVA1C_rpt2"/>
    <property type="match status" value="1"/>
</dbReference>
<dbReference type="EMBL" id="KB309137">
    <property type="protein sequence ID" value="ELT95416.1"/>
    <property type="molecule type" value="Genomic_DNA"/>
</dbReference>
<dbReference type="Gene3D" id="2.60.120.740">
    <property type="match status" value="2"/>
</dbReference>
<dbReference type="STRING" id="283909.R7TVC6"/>
<dbReference type="EMBL" id="AMQN01002408">
    <property type="status" value="NOT_ANNOTATED_CDS"/>
    <property type="molecule type" value="Genomic_DNA"/>
</dbReference>
<feature type="chain" id="PRO_5008787381" description="SUEL-type lectin domain-containing protein" evidence="4">
    <location>
        <begin position="21"/>
        <end position="369"/>
    </location>
</feature>
<dbReference type="InterPro" id="IPR043159">
    <property type="entry name" value="Lectin_gal-bd_sf"/>
</dbReference>
<keyword evidence="2" id="KW-0677">Repeat</keyword>
<dbReference type="PROSITE" id="PS50228">
    <property type="entry name" value="SUEL_LECTIN"/>
    <property type="match status" value="2"/>
</dbReference>
<dbReference type="PANTHER" id="PTHR46780">
    <property type="entry name" value="PROTEIN EVA-1"/>
    <property type="match status" value="1"/>
</dbReference>
<dbReference type="OMA" id="SHSMNNY"/>
<protein>
    <recommendedName>
        <fullName evidence="5">SUEL-type lectin domain-containing protein</fullName>
    </recommendedName>
</protein>
<reference evidence="6 8" key="2">
    <citation type="journal article" date="2013" name="Nature">
        <title>Insights into bilaterian evolution from three spiralian genomes.</title>
        <authorList>
            <person name="Simakov O."/>
            <person name="Marletaz F."/>
            <person name="Cho S.J."/>
            <person name="Edsinger-Gonzales E."/>
            <person name="Havlak P."/>
            <person name="Hellsten U."/>
            <person name="Kuo D.H."/>
            <person name="Larsson T."/>
            <person name="Lv J."/>
            <person name="Arendt D."/>
            <person name="Savage R."/>
            <person name="Osoegawa K."/>
            <person name="de Jong P."/>
            <person name="Grimwood J."/>
            <person name="Chapman J.A."/>
            <person name="Shapiro H."/>
            <person name="Aerts A."/>
            <person name="Otillar R.P."/>
            <person name="Terry A.Y."/>
            <person name="Boore J.L."/>
            <person name="Grigoriev I.V."/>
            <person name="Lindberg D.R."/>
            <person name="Seaver E.C."/>
            <person name="Weisblat D.A."/>
            <person name="Putnam N.H."/>
            <person name="Rokhsar D.S."/>
        </authorList>
    </citation>
    <scope>NUCLEOTIDE SEQUENCE</scope>
    <source>
        <strain evidence="6 8">I ESC-2004</strain>
    </source>
</reference>
<accession>R7TVC6</accession>
<keyword evidence="3" id="KW-1133">Transmembrane helix</keyword>
<evidence type="ECO:0000313" key="6">
    <source>
        <dbReference type="EMBL" id="ELT95416.1"/>
    </source>
</evidence>
<organism evidence="6">
    <name type="scientific">Capitella teleta</name>
    <name type="common">Polychaete worm</name>
    <dbReference type="NCBI Taxonomy" id="283909"/>
    <lineage>
        <taxon>Eukaryota</taxon>
        <taxon>Metazoa</taxon>
        <taxon>Spiralia</taxon>
        <taxon>Lophotrochozoa</taxon>
        <taxon>Annelida</taxon>
        <taxon>Polychaeta</taxon>
        <taxon>Sedentaria</taxon>
        <taxon>Scolecida</taxon>
        <taxon>Capitellidae</taxon>
        <taxon>Capitella</taxon>
    </lineage>
</organism>
<feature type="transmembrane region" description="Helical" evidence="3">
    <location>
        <begin position="244"/>
        <end position="269"/>
    </location>
</feature>
<evidence type="ECO:0000256" key="4">
    <source>
        <dbReference type="SAM" id="SignalP"/>
    </source>
</evidence>
<dbReference type="Pfam" id="PF02140">
    <property type="entry name" value="SUEL_Lectin"/>
    <property type="match status" value="2"/>
</dbReference>
<reference evidence="7" key="3">
    <citation type="submission" date="2015-06" db="UniProtKB">
        <authorList>
            <consortium name="EnsemblMetazoa"/>
        </authorList>
    </citation>
    <scope>IDENTIFICATION</scope>
</reference>
<dbReference type="InterPro" id="IPR000922">
    <property type="entry name" value="Lectin_gal-bd_dom"/>
</dbReference>
<proteinExistence type="predicted"/>
<keyword evidence="3" id="KW-0812">Transmembrane</keyword>
<dbReference type="FunFam" id="2.60.120.740:FF:000003">
    <property type="entry name" value="Protein eva-1 homolog C"/>
    <property type="match status" value="1"/>
</dbReference>
<evidence type="ECO:0000259" key="5">
    <source>
        <dbReference type="PROSITE" id="PS50228"/>
    </source>
</evidence>
<dbReference type="OrthoDB" id="5970528at2759"/>
<dbReference type="EMBL" id="AMQN01002407">
    <property type="status" value="NOT_ANNOTATED_CDS"/>
    <property type="molecule type" value="Genomic_DNA"/>
</dbReference>